<reference evidence="1" key="2">
    <citation type="submission" date="2013-04" db="UniProtKB">
        <authorList>
            <consortium name="EnsemblPlants"/>
        </authorList>
    </citation>
    <scope>IDENTIFICATION</scope>
</reference>
<reference evidence="1" key="1">
    <citation type="journal article" date="2013" name="Nat. Commun.">
        <title>Whole-genome sequencing of Oryza brachyantha reveals mechanisms underlying Oryza genome evolution.</title>
        <authorList>
            <person name="Chen J."/>
            <person name="Huang Q."/>
            <person name="Gao D."/>
            <person name="Wang J."/>
            <person name="Lang Y."/>
            <person name="Liu T."/>
            <person name="Li B."/>
            <person name="Bai Z."/>
            <person name="Luis Goicoechea J."/>
            <person name="Liang C."/>
            <person name="Chen C."/>
            <person name="Zhang W."/>
            <person name="Sun S."/>
            <person name="Liao Y."/>
            <person name="Zhang X."/>
            <person name="Yang L."/>
            <person name="Song C."/>
            <person name="Wang M."/>
            <person name="Shi J."/>
            <person name="Liu G."/>
            <person name="Liu J."/>
            <person name="Zhou H."/>
            <person name="Zhou W."/>
            <person name="Yu Q."/>
            <person name="An N."/>
            <person name="Chen Y."/>
            <person name="Cai Q."/>
            <person name="Wang B."/>
            <person name="Liu B."/>
            <person name="Min J."/>
            <person name="Huang Y."/>
            <person name="Wu H."/>
            <person name="Li Z."/>
            <person name="Zhang Y."/>
            <person name="Yin Y."/>
            <person name="Song W."/>
            <person name="Jiang J."/>
            <person name="Jackson S.A."/>
            <person name="Wing R.A."/>
            <person name="Wang J."/>
            <person name="Chen M."/>
        </authorList>
    </citation>
    <scope>NUCLEOTIDE SEQUENCE [LARGE SCALE GENOMIC DNA]</scope>
    <source>
        <strain evidence="1">cv. IRGC 101232</strain>
    </source>
</reference>
<dbReference type="AlphaFoldDB" id="J3MWW6"/>
<dbReference type="EnsemblPlants" id="OB09G14950.1">
    <property type="protein sequence ID" value="OB09G14950.1"/>
    <property type="gene ID" value="OB09G14950"/>
</dbReference>
<proteinExistence type="predicted"/>
<sequence length="78" mass="9027">MDESRASLRKDKYSYEADHEDLGVSKEETIRLEELNRKCKEVGLPPTKLNSAYFHGTFPSTSKQKEKDMIASSKYVHF</sequence>
<evidence type="ECO:0000313" key="1">
    <source>
        <dbReference type="EnsemblPlants" id="OB09G14950.1"/>
    </source>
</evidence>
<dbReference type="HOGENOM" id="CLU_2625931_0_0_1"/>
<keyword evidence="2" id="KW-1185">Reference proteome</keyword>
<dbReference type="Gramene" id="OB09G14950.1">
    <property type="protein sequence ID" value="OB09G14950.1"/>
    <property type="gene ID" value="OB09G14950"/>
</dbReference>
<organism evidence="1">
    <name type="scientific">Oryza brachyantha</name>
    <name type="common">malo sina</name>
    <dbReference type="NCBI Taxonomy" id="4533"/>
    <lineage>
        <taxon>Eukaryota</taxon>
        <taxon>Viridiplantae</taxon>
        <taxon>Streptophyta</taxon>
        <taxon>Embryophyta</taxon>
        <taxon>Tracheophyta</taxon>
        <taxon>Spermatophyta</taxon>
        <taxon>Magnoliopsida</taxon>
        <taxon>Liliopsida</taxon>
        <taxon>Poales</taxon>
        <taxon>Poaceae</taxon>
        <taxon>BOP clade</taxon>
        <taxon>Oryzoideae</taxon>
        <taxon>Oryzeae</taxon>
        <taxon>Oryzinae</taxon>
        <taxon>Oryza</taxon>
    </lineage>
</organism>
<protein>
    <submittedName>
        <fullName evidence="1">Uncharacterized protein</fullName>
    </submittedName>
</protein>
<name>J3MWW6_ORYBR</name>
<evidence type="ECO:0000313" key="2">
    <source>
        <dbReference type="Proteomes" id="UP000006038"/>
    </source>
</evidence>
<dbReference type="Proteomes" id="UP000006038">
    <property type="component" value="Chromosome 9"/>
</dbReference>
<accession>J3MWW6</accession>